<accession>A0A645JM81</accession>
<organism evidence="1">
    <name type="scientific">bioreactor metagenome</name>
    <dbReference type="NCBI Taxonomy" id="1076179"/>
    <lineage>
        <taxon>unclassified sequences</taxon>
        <taxon>metagenomes</taxon>
        <taxon>ecological metagenomes</taxon>
    </lineage>
</organism>
<gene>
    <name evidence="1" type="ORF">SDC9_212508</name>
</gene>
<sequence>MSVIVVQYKDFKDKIKLTKEHMGYRVEDVGNNVLMFTKIIELDGGM</sequence>
<evidence type="ECO:0000313" key="1">
    <source>
        <dbReference type="EMBL" id="MPN64731.1"/>
    </source>
</evidence>
<comment type="caution">
    <text evidence="1">The sequence shown here is derived from an EMBL/GenBank/DDBJ whole genome shotgun (WGS) entry which is preliminary data.</text>
</comment>
<proteinExistence type="predicted"/>
<dbReference type="AlphaFoldDB" id="A0A645JM81"/>
<dbReference type="EMBL" id="VSSQ01146031">
    <property type="protein sequence ID" value="MPN64731.1"/>
    <property type="molecule type" value="Genomic_DNA"/>
</dbReference>
<reference evidence="1" key="1">
    <citation type="submission" date="2019-08" db="EMBL/GenBank/DDBJ databases">
        <authorList>
            <person name="Kucharzyk K."/>
            <person name="Murdoch R.W."/>
            <person name="Higgins S."/>
            <person name="Loffler F."/>
        </authorList>
    </citation>
    <scope>NUCLEOTIDE SEQUENCE</scope>
</reference>
<name>A0A645JM81_9ZZZZ</name>
<protein>
    <submittedName>
        <fullName evidence="1">Uncharacterized protein</fullName>
    </submittedName>
</protein>